<dbReference type="AlphaFoldDB" id="S0FBY7"/>
<evidence type="ECO:0000313" key="2">
    <source>
        <dbReference type="Proteomes" id="UP000014073"/>
    </source>
</evidence>
<reference evidence="1 2" key="1">
    <citation type="submission" date="2008-12" db="EMBL/GenBank/DDBJ databases">
        <authorList>
            <person name="Fulton L."/>
            <person name="Clifton S."/>
            <person name="Fulton B."/>
            <person name="Xu J."/>
            <person name="Minx P."/>
            <person name="Pepin K.H."/>
            <person name="Johnson M."/>
            <person name="Bhonagiri V."/>
            <person name="Nash W.E."/>
            <person name="Mardis E.R."/>
            <person name="Wilson R.K."/>
        </authorList>
    </citation>
    <scope>NUCLEOTIDE SEQUENCE [LARGE SCALE GENOMIC DNA]</scope>
    <source>
        <strain evidence="1 2">DSM 18228</strain>
    </source>
</reference>
<dbReference type="EMBL" id="ACBW01000188">
    <property type="protein sequence ID" value="EEF77382.1"/>
    <property type="molecule type" value="Genomic_DNA"/>
</dbReference>
<name>S0FBY7_9BACT</name>
<dbReference type="STRING" id="547042.BACCOPRO_02904"/>
<dbReference type="HOGENOM" id="CLU_2986908_0_0_10"/>
<dbReference type="Proteomes" id="UP000014073">
    <property type="component" value="Unassembled WGS sequence"/>
</dbReference>
<sequence length="57" mass="6457">MIFFLCRNLCKVKWKGSVLVDGTISKGKNVLGMKYLCNDDENHSPYFCSIKITGKIV</sequence>
<proteinExistence type="predicted"/>
<evidence type="ECO:0000313" key="1">
    <source>
        <dbReference type="EMBL" id="EEF77382.1"/>
    </source>
</evidence>
<accession>S0FBY7</accession>
<protein>
    <submittedName>
        <fullName evidence="1">Uncharacterized protein</fullName>
    </submittedName>
</protein>
<keyword evidence="2" id="KW-1185">Reference proteome</keyword>
<comment type="caution">
    <text evidence="1">The sequence shown here is derived from an EMBL/GenBank/DDBJ whole genome shotgun (WGS) entry which is preliminary data.</text>
</comment>
<gene>
    <name evidence="1" type="ORF">BACCOPRO_02904</name>
</gene>
<organism evidence="1 2">
    <name type="scientific">Phocaeicola coprophilus DSM 18228 = JCM 13818</name>
    <dbReference type="NCBI Taxonomy" id="547042"/>
    <lineage>
        <taxon>Bacteria</taxon>
        <taxon>Pseudomonadati</taxon>
        <taxon>Bacteroidota</taxon>
        <taxon>Bacteroidia</taxon>
        <taxon>Bacteroidales</taxon>
        <taxon>Bacteroidaceae</taxon>
        <taxon>Phocaeicola</taxon>
    </lineage>
</organism>